<gene>
    <name evidence="2" type="ORF">CC84DRAFT_429105</name>
</gene>
<reference evidence="2 3" key="1">
    <citation type="submission" date="2016-05" db="EMBL/GenBank/DDBJ databases">
        <title>Comparative analysis of secretome profiles of manganese(II)-oxidizing ascomycete fungi.</title>
        <authorList>
            <consortium name="DOE Joint Genome Institute"/>
            <person name="Zeiner C.A."/>
            <person name="Purvine S.O."/>
            <person name="Zink E.M."/>
            <person name="Wu S."/>
            <person name="Pasa-Tolic L."/>
            <person name="Chaput D.L."/>
            <person name="Haridas S."/>
            <person name="Grigoriev I.V."/>
            <person name="Santelli C.M."/>
            <person name="Hansel C.M."/>
        </authorList>
    </citation>
    <scope>NUCLEOTIDE SEQUENCE [LARGE SCALE GENOMIC DNA]</scope>
    <source>
        <strain evidence="2 3">AP3s5-JAC2a</strain>
    </source>
</reference>
<protein>
    <submittedName>
        <fullName evidence="2">Uncharacterized protein</fullName>
    </submittedName>
</protein>
<evidence type="ECO:0000256" key="1">
    <source>
        <dbReference type="SAM" id="MobiDB-lite"/>
    </source>
</evidence>
<feature type="compositionally biased region" description="Low complexity" evidence="1">
    <location>
        <begin position="1"/>
        <end position="14"/>
    </location>
</feature>
<dbReference type="Proteomes" id="UP000077069">
    <property type="component" value="Unassembled WGS sequence"/>
</dbReference>
<sequence>MSFSSDMSSSSADSLGGVSTAPSSPPSGLPDSQFYGCRTSHPPPQPNYKTLEKLLLSSVTLARRSFTRHSTFGIGTPTAHYLSLHARVNRFLKKYRKHDFVQDGTYGYVVEIGILLRLAESALGMAHREIIGLECEEPEKQQDERQKLEKRCSRDVDYLVFGGRDLDVGRLPWNLTSEGATQEA</sequence>
<feature type="region of interest" description="Disordered" evidence="1">
    <location>
        <begin position="1"/>
        <end position="48"/>
    </location>
</feature>
<accession>A0A177BW99</accession>
<dbReference type="OrthoDB" id="3740279at2759"/>
<dbReference type="RefSeq" id="XP_018029012.1">
    <property type="nucleotide sequence ID" value="XM_018186201.1"/>
</dbReference>
<organism evidence="2 3">
    <name type="scientific">Paraphaeosphaeria sporulosa</name>
    <dbReference type="NCBI Taxonomy" id="1460663"/>
    <lineage>
        <taxon>Eukaryota</taxon>
        <taxon>Fungi</taxon>
        <taxon>Dikarya</taxon>
        <taxon>Ascomycota</taxon>
        <taxon>Pezizomycotina</taxon>
        <taxon>Dothideomycetes</taxon>
        <taxon>Pleosporomycetidae</taxon>
        <taxon>Pleosporales</taxon>
        <taxon>Massarineae</taxon>
        <taxon>Didymosphaeriaceae</taxon>
        <taxon>Paraphaeosphaeria</taxon>
    </lineage>
</organism>
<name>A0A177BW99_9PLEO</name>
<dbReference type="InParanoid" id="A0A177BW99"/>
<evidence type="ECO:0000313" key="2">
    <source>
        <dbReference type="EMBL" id="OAF98646.1"/>
    </source>
</evidence>
<proteinExistence type="predicted"/>
<dbReference type="EMBL" id="KV441565">
    <property type="protein sequence ID" value="OAF98646.1"/>
    <property type="molecule type" value="Genomic_DNA"/>
</dbReference>
<evidence type="ECO:0000313" key="3">
    <source>
        <dbReference type="Proteomes" id="UP000077069"/>
    </source>
</evidence>
<dbReference type="GeneID" id="28769687"/>
<keyword evidence="3" id="KW-1185">Reference proteome</keyword>
<dbReference type="AlphaFoldDB" id="A0A177BW99"/>